<dbReference type="Proteomes" id="UP001347796">
    <property type="component" value="Unassembled WGS sequence"/>
</dbReference>
<name>A0AAN8JCF7_PATCE</name>
<dbReference type="AlphaFoldDB" id="A0AAN8JCF7"/>
<gene>
    <name evidence="2" type="ORF">SNE40_013869</name>
</gene>
<proteinExistence type="predicted"/>
<evidence type="ECO:0000256" key="1">
    <source>
        <dbReference type="SAM" id="Phobius"/>
    </source>
</evidence>
<keyword evidence="1" id="KW-0472">Membrane</keyword>
<reference evidence="2 3" key="1">
    <citation type="submission" date="2024-01" db="EMBL/GenBank/DDBJ databases">
        <title>The genome of the rayed Mediterranean limpet Patella caerulea (Linnaeus, 1758).</title>
        <authorList>
            <person name="Anh-Thu Weber A."/>
            <person name="Halstead-Nussloch G."/>
        </authorList>
    </citation>
    <scope>NUCLEOTIDE SEQUENCE [LARGE SCALE GENOMIC DNA]</scope>
    <source>
        <strain evidence="2">AATW-2023a</strain>
        <tissue evidence="2">Whole specimen</tissue>
    </source>
</reference>
<comment type="caution">
    <text evidence="2">The sequence shown here is derived from an EMBL/GenBank/DDBJ whole genome shotgun (WGS) entry which is preliminary data.</text>
</comment>
<sequence length="114" mass="13452">MDACTRCVTFEFRSENAGLEHDRPENFVTSQWPGHPKFYPLYRVVTALVLTGWAIADVVYETRTFYNGQTWKWFIFATNWSFILLALSGLFQALTTCLYNFRSHWIINLKNQRC</sequence>
<evidence type="ECO:0000313" key="2">
    <source>
        <dbReference type="EMBL" id="KAK6175397.1"/>
    </source>
</evidence>
<keyword evidence="1" id="KW-0812">Transmembrane</keyword>
<keyword evidence="3" id="KW-1185">Reference proteome</keyword>
<feature type="transmembrane region" description="Helical" evidence="1">
    <location>
        <begin position="80"/>
        <end position="101"/>
    </location>
</feature>
<accession>A0AAN8JCF7</accession>
<protein>
    <submittedName>
        <fullName evidence="2">Uncharacterized protein</fullName>
    </submittedName>
</protein>
<keyword evidence="1" id="KW-1133">Transmembrane helix</keyword>
<feature type="transmembrane region" description="Helical" evidence="1">
    <location>
        <begin position="41"/>
        <end position="60"/>
    </location>
</feature>
<dbReference type="EMBL" id="JAZGQO010000010">
    <property type="protein sequence ID" value="KAK6175397.1"/>
    <property type="molecule type" value="Genomic_DNA"/>
</dbReference>
<evidence type="ECO:0000313" key="3">
    <source>
        <dbReference type="Proteomes" id="UP001347796"/>
    </source>
</evidence>
<organism evidence="2 3">
    <name type="scientific">Patella caerulea</name>
    <name type="common">Rayed Mediterranean limpet</name>
    <dbReference type="NCBI Taxonomy" id="87958"/>
    <lineage>
        <taxon>Eukaryota</taxon>
        <taxon>Metazoa</taxon>
        <taxon>Spiralia</taxon>
        <taxon>Lophotrochozoa</taxon>
        <taxon>Mollusca</taxon>
        <taxon>Gastropoda</taxon>
        <taxon>Patellogastropoda</taxon>
        <taxon>Patelloidea</taxon>
        <taxon>Patellidae</taxon>
        <taxon>Patella</taxon>
    </lineage>
</organism>